<keyword evidence="2 5" id="KW-0812">Transmembrane</keyword>
<dbReference type="EMBL" id="AGXJ01000043">
    <property type="protein sequence ID" value="EIY33306.1"/>
    <property type="molecule type" value="Genomic_DNA"/>
</dbReference>
<name>I9QU92_9BACT</name>
<evidence type="ECO:0000256" key="5">
    <source>
        <dbReference type="SAM" id="Phobius"/>
    </source>
</evidence>
<feature type="domain" description="O-antigen ligase-related" evidence="6">
    <location>
        <begin position="228"/>
        <end position="371"/>
    </location>
</feature>
<dbReference type="InterPro" id="IPR007016">
    <property type="entry name" value="O-antigen_ligase-rel_domated"/>
</dbReference>
<feature type="transmembrane region" description="Helical" evidence="5">
    <location>
        <begin position="354"/>
        <end position="378"/>
    </location>
</feature>
<evidence type="ECO:0000256" key="3">
    <source>
        <dbReference type="ARBA" id="ARBA00022989"/>
    </source>
</evidence>
<dbReference type="AlphaFoldDB" id="I9QU92"/>
<dbReference type="Proteomes" id="UP000005974">
    <property type="component" value="Unassembled WGS sequence"/>
</dbReference>
<feature type="transmembrane region" description="Helical" evidence="5">
    <location>
        <begin position="45"/>
        <end position="64"/>
    </location>
</feature>
<dbReference type="InterPro" id="IPR051533">
    <property type="entry name" value="WaaL-like"/>
</dbReference>
<reference evidence="7 8" key="1">
    <citation type="submission" date="2012-02" db="EMBL/GenBank/DDBJ databases">
        <title>The Genome Sequence of Bacteroides dorei CL02T12C06.</title>
        <authorList>
            <consortium name="The Broad Institute Genome Sequencing Platform"/>
            <person name="Earl A."/>
            <person name="Ward D."/>
            <person name="Feldgarden M."/>
            <person name="Gevers D."/>
            <person name="Zitomersky N.L."/>
            <person name="Coyne M.J."/>
            <person name="Comstock L.E."/>
            <person name="Young S.K."/>
            <person name="Zeng Q."/>
            <person name="Gargeya S."/>
            <person name="Fitzgerald M."/>
            <person name="Haas B."/>
            <person name="Abouelleil A."/>
            <person name="Alvarado L."/>
            <person name="Arachchi H.M."/>
            <person name="Berlin A."/>
            <person name="Chapman S.B."/>
            <person name="Gearin G."/>
            <person name="Goldberg J."/>
            <person name="Griggs A."/>
            <person name="Gujja S."/>
            <person name="Hansen M."/>
            <person name="Heiman D."/>
            <person name="Howarth C."/>
            <person name="Larimer J."/>
            <person name="Lui A."/>
            <person name="MacDonald P.J.P."/>
            <person name="McCowen C."/>
            <person name="Montmayeur A."/>
            <person name="Murphy C."/>
            <person name="Neiman D."/>
            <person name="Pearson M."/>
            <person name="Priest M."/>
            <person name="Roberts A."/>
            <person name="Saif S."/>
            <person name="Shea T."/>
            <person name="Sisk P."/>
            <person name="Stolte C."/>
            <person name="Sykes S."/>
            <person name="Wortman J."/>
            <person name="Nusbaum C."/>
            <person name="Birren B."/>
        </authorList>
    </citation>
    <scope>NUCLEOTIDE SEQUENCE [LARGE SCALE GENOMIC DNA]</scope>
    <source>
        <strain evidence="7 8">CL02T12C06</strain>
    </source>
</reference>
<feature type="transmembrane region" description="Helical" evidence="5">
    <location>
        <begin position="76"/>
        <end position="94"/>
    </location>
</feature>
<protein>
    <recommendedName>
        <fullName evidence="6">O-antigen ligase-related domain-containing protein</fullName>
    </recommendedName>
</protein>
<feature type="transmembrane region" description="Helical" evidence="5">
    <location>
        <begin position="262"/>
        <end position="281"/>
    </location>
</feature>
<feature type="transmembrane region" description="Helical" evidence="5">
    <location>
        <begin position="196"/>
        <end position="217"/>
    </location>
</feature>
<evidence type="ECO:0000256" key="2">
    <source>
        <dbReference type="ARBA" id="ARBA00022692"/>
    </source>
</evidence>
<keyword evidence="8" id="KW-1185">Reference proteome</keyword>
<dbReference type="GO" id="GO:0016020">
    <property type="term" value="C:membrane"/>
    <property type="evidence" value="ECO:0007669"/>
    <property type="project" value="UniProtKB-SubCell"/>
</dbReference>
<feature type="transmembrane region" description="Helical" evidence="5">
    <location>
        <begin position="134"/>
        <end position="156"/>
    </location>
</feature>
<evidence type="ECO:0000313" key="7">
    <source>
        <dbReference type="EMBL" id="EIY33306.1"/>
    </source>
</evidence>
<comment type="caution">
    <text evidence="7">The sequence shown here is derived from an EMBL/GenBank/DDBJ whole genome shotgun (WGS) entry which is preliminary data.</text>
</comment>
<feature type="transmembrane region" description="Helical" evidence="5">
    <location>
        <begin position="315"/>
        <end position="334"/>
    </location>
</feature>
<feature type="transmembrane region" description="Helical" evidence="5">
    <location>
        <begin position="100"/>
        <end position="122"/>
    </location>
</feature>
<keyword evidence="4 5" id="KW-0472">Membrane</keyword>
<dbReference type="HOGENOM" id="CLU_050680_0_0_10"/>
<evidence type="ECO:0000259" key="6">
    <source>
        <dbReference type="Pfam" id="PF04932"/>
    </source>
</evidence>
<organism evidence="7 8">
    <name type="scientific">Phocaeicola dorei CL02T12C06</name>
    <dbReference type="NCBI Taxonomy" id="997876"/>
    <lineage>
        <taxon>Bacteria</taxon>
        <taxon>Pseudomonadati</taxon>
        <taxon>Bacteroidota</taxon>
        <taxon>Bacteroidia</taxon>
        <taxon>Bacteroidales</taxon>
        <taxon>Bacteroidaceae</taxon>
        <taxon>Phocaeicola</taxon>
    </lineage>
</organism>
<keyword evidence="3 5" id="KW-1133">Transmembrane helix</keyword>
<dbReference type="OrthoDB" id="1496285at2"/>
<proteinExistence type="predicted"/>
<evidence type="ECO:0000313" key="8">
    <source>
        <dbReference type="Proteomes" id="UP000005974"/>
    </source>
</evidence>
<gene>
    <name evidence="7" type="ORF">HMPREF1064_02599</name>
</gene>
<comment type="subcellular location">
    <subcellularLocation>
        <location evidence="1">Membrane</location>
        <topology evidence="1">Multi-pass membrane protein</topology>
    </subcellularLocation>
</comment>
<feature type="transmembrane region" description="Helical" evidence="5">
    <location>
        <begin position="390"/>
        <end position="407"/>
    </location>
</feature>
<sequence>MLIFKLLSYLACLIPFFSCFKLKYGIALCLFFEILVPPVFNLKLIGIPFNIRIFYALVYCIMLYKLRQKGMKMDSSILQPFFLLIFSLSVLAIFQWSTPIVFQLHSIFRVIVVVYFLPMLIWNVARFDSRNFNFIKLSFCLLVAISCLYGLFLTLMEGLNPYLMILYDVYTEDGFDISYSAALGEGRLFGRIQSTFVHPMTWSLFLCFSFVILYVFFQKERKKIYICLLLLVFFNIVISGVRTGIVVTVTCLLINLVQKKEFKFLFYLSIIVFLGLFFFVISNNELANYLLSIIDFSGKSSQVSGSSLNMRINQLLGCFDILGNNLLIGNGFSWNTYYMNINGDHPVLLAFESLLFVVLCNSGFVGILLWIYFFFNILRKRIYMLKQDKIYLQMLLFAYLGFALLTGEYDYLQQLAIYYSFLYSYLKYDCSINKLCVN</sequence>
<dbReference type="PANTHER" id="PTHR37422:SF13">
    <property type="entry name" value="LIPOPOLYSACCHARIDE BIOSYNTHESIS PROTEIN PA4999-RELATED"/>
    <property type="match status" value="1"/>
</dbReference>
<dbReference type="PATRIC" id="fig|997876.3.peg.2667"/>
<feature type="transmembrane region" description="Helical" evidence="5">
    <location>
        <begin position="224"/>
        <end position="256"/>
    </location>
</feature>
<dbReference type="Pfam" id="PF04932">
    <property type="entry name" value="Wzy_C"/>
    <property type="match status" value="1"/>
</dbReference>
<evidence type="ECO:0000256" key="4">
    <source>
        <dbReference type="ARBA" id="ARBA00023136"/>
    </source>
</evidence>
<accession>I9QU92</accession>
<dbReference type="PANTHER" id="PTHR37422">
    <property type="entry name" value="TEICHURONIC ACID BIOSYNTHESIS PROTEIN TUAE"/>
    <property type="match status" value="1"/>
</dbReference>
<evidence type="ECO:0000256" key="1">
    <source>
        <dbReference type="ARBA" id="ARBA00004141"/>
    </source>
</evidence>